<dbReference type="EMBL" id="CP058350">
    <property type="protein sequence ID" value="QLF68320.1"/>
    <property type="molecule type" value="Genomic_DNA"/>
</dbReference>
<evidence type="ECO:0000313" key="2">
    <source>
        <dbReference type="Proteomes" id="UP000308530"/>
    </source>
</evidence>
<evidence type="ECO:0008006" key="3">
    <source>
        <dbReference type="Google" id="ProtNLM"/>
    </source>
</evidence>
<keyword evidence="2" id="KW-1185">Reference proteome</keyword>
<accession>A0ABX6QJP0</accession>
<dbReference type="Proteomes" id="UP000308530">
    <property type="component" value="Chromosome"/>
</dbReference>
<organism evidence="1 2">
    <name type="scientific">Peteryoungia desertarenae</name>
    <dbReference type="NCBI Taxonomy" id="1813451"/>
    <lineage>
        <taxon>Bacteria</taxon>
        <taxon>Pseudomonadati</taxon>
        <taxon>Pseudomonadota</taxon>
        <taxon>Alphaproteobacteria</taxon>
        <taxon>Hyphomicrobiales</taxon>
        <taxon>Rhizobiaceae</taxon>
        <taxon>Peteryoungia</taxon>
    </lineage>
</organism>
<name>A0ABX6QJP0_9HYPH</name>
<sequence length="63" mass="7047">MQVKTTEQKIYVATGKEMAAMLGVSPRRLQQLVSEGAVSGKIGRNQFNVSDVVVTFREHIRQK</sequence>
<evidence type="ECO:0000313" key="1">
    <source>
        <dbReference type="EMBL" id="QLF68320.1"/>
    </source>
</evidence>
<gene>
    <name evidence="1" type="ORF">FE840_001425</name>
</gene>
<proteinExistence type="predicted"/>
<protein>
    <recommendedName>
        <fullName evidence="3">Helix-turn-helix domain-containing protein</fullName>
    </recommendedName>
</protein>
<reference evidence="1 2" key="1">
    <citation type="submission" date="2020-06" db="EMBL/GenBank/DDBJ databases">
        <title>Genome sequence of Rhizobium sp strain ADMK78.</title>
        <authorList>
            <person name="Rahi P."/>
        </authorList>
    </citation>
    <scope>NUCLEOTIDE SEQUENCE [LARGE SCALE GENOMIC DNA]</scope>
    <source>
        <strain evidence="1 2">ADMK78</strain>
    </source>
</reference>
<dbReference type="RefSeq" id="WP_138288786.1">
    <property type="nucleotide sequence ID" value="NZ_CP058350.1"/>
</dbReference>